<keyword evidence="8 12" id="KW-1133">Transmembrane helix</keyword>
<dbReference type="Proteomes" id="UP001497392">
    <property type="component" value="Unassembled WGS sequence"/>
</dbReference>
<keyword evidence="15" id="KW-1185">Reference proteome</keyword>
<dbReference type="PANTHER" id="PTHR15422:SF45">
    <property type="entry name" value="CYTOCHROME B561 DOMAIN-CONTAINING PROTEIN"/>
    <property type="match status" value="1"/>
</dbReference>
<dbReference type="InterPro" id="IPR006593">
    <property type="entry name" value="Cyt_b561/ferric_Rdtase_TM"/>
</dbReference>
<name>A0ABP1FNT2_9CHLO</name>
<evidence type="ECO:0000256" key="12">
    <source>
        <dbReference type="SAM" id="Phobius"/>
    </source>
</evidence>
<evidence type="ECO:0000256" key="11">
    <source>
        <dbReference type="SAM" id="MobiDB-lite"/>
    </source>
</evidence>
<protein>
    <submittedName>
        <fullName evidence="14">G3851 protein</fullName>
    </submittedName>
</protein>
<feature type="transmembrane region" description="Helical" evidence="12">
    <location>
        <begin position="26"/>
        <end position="46"/>
    </location>
</feature>
<gene>
    <name evidence="14" type="primary">g3851</name>
    <name evidence="14" type="ORF">VP750_LOCUS3287</name>
</gene>
<feature type="transmembrane region" description="Helical" evidence="12">
    <location>
        <begin position="131"/>
        <end position="151"/>
    </location>
</feature>
<evidence type="ECO:0000256" key="2">
    <source>
        <dbReference type="ARBA" id="ARBA00004141"/>
    </source>
</evidence>
<keyword evidence="5 12" id="KW-0812">Transmembrane</keyword>
<feature type="domain" description="Cytochrome b561" evidence="13">
    <location>
        <begin position="23"/>
        <end position="227"/>
    </location>
</feature>
<dbReference type="Gene3D" id="1.20.120.1770">
    <property type="match status" value="1"/>
</dbReference>
<feature type="transmembrane region" description="Helical" evidence="12">
    <location>
        <begin position="200"/>
        <end position="219"/>
    </location>
</feature>
<evidence type="ECO:0000256" key="6">
    <source>
        <dbReference type="ARBA" id="ARBA00022723"/>
    </source>
</evidence>
<feature type="transmembrane region" description="Helical" evidence="12">
    <location>
        <begin position="52"/>
        <end position="72"/>
    </location>
</feature>
<keyword evidence="9" id="KW-0408">Iron</keyword>
<evidence type="ECO:0000256" key="9">
    <source>
        <dbReference type="ARBA" id="ARBA00023004"/>
    </source>
</evidence>
<feature type="transmembrane region" description="Helical" evidence="12">
    <location>
        <begin position="172"/>
        <end position="194"/>
    </location>
</feature>
<dbReference type="EMBL" id="CAXHTA020000005">
    <property type="protein sequence ID" value="CAL5221628.1"/>
    <property type="molecule type" value="Genomic_DNA"/>
</dbReference>
<comment type="caution">
    <text evidence="14">The sequence shown here is derived from an EMBL/GenBank/DDBJ whole genome shotgun (WGS) entry which is preliminary data.</text>
</comment>
<evidence type="ECO:0000256" key="5">
    <source>
        <dbReference type="ARBA" id="ARBA00022692"/>
    </source>
</evidence>
<keyword evidence="10 12" id="KW-0472">Membrane</keyword>
<keyword evidence="4" id="KW-0349">Heme</keyword>
<feature type="transmembrane region" description="Helical" evidence="12">
    <location>
        <begin position="93"/>
        <end position="111"/>
    </location>
</feature>
<evidence type="ECO:0000256" key="7">
    <source>
        <dbReference type="ARBA" id="ARBA00022982"/>
    </source>
</evidence>
<evidence type="ECO:0000256" key="8">
    <source>
        <dbReference type="ARBA" id="ARBA00022989"/>
    </source>
</evidence>
<dbReference type="CDD" id="cd08761">
    <property type="entry name" value="Cyt_b561_CYB561D2_like"/>
    <property type="match status" value="1"/>
</dbReference>
<keyword evidence="6" id="KW-0479">Metal-binding</keyword>
<comment type="cofactor">
    <cofactor evidence="1">
        <name>heme b</name>
        <dbReference type="ChEBI" id="CHEBI:60344"/>
    </cofactor>
</comment>
<evidence type="ECO:0000256" key="1">
    <source>
        <dbReference type="ARBA" id="ARBA00001970"/>
    </source>
</evidence>
<reference evidence="14 15" key="1">
    <citation type="submission" date="2024-06" db="EMBL/GenBank/DDBJ databases">
        <authorList>
            <person name="Kraege A."/>
            <person name="Thomma B."/>
        </authorList>
    </citation>
    <scope>NUCLEOTIDE SEQUENCE [LARGE SCALE GENOMIC DNA]</scope>
</reference>
<evidence type="ECO:0000256" key="4">
    <source>
        <dbReference type="ARBA" id="ARBA00022617"/>
    </source>
</evidence>
<dbReference type="PROSITE" id="PS50939">
    <property type="entry name" value="CYTOCHROME_B561"/>
    <property type="match status" value="1"/>
</dbReference>
<dbReference type="SMART" id="SM00665">
    <property type="entry name" value="B561"/>
    <property type="match status" value="1"/>
</dbReference>
<proteinExistence type="predicted"/>
<dbReference type="InterPro" id="IPR045150">
    <property type="entry name" value="CYB561D1/2"/>
</dbReference>
<evidence type="ECO:0000313" key="15">
    <source>
        <dbReference type="Proteomes" id="UP001497392"/>
    </source>
</evidence>
<evidence type="ECO:0000259" key="13">
    <source>
        <dbReference type="PROSITE" id="PS50939"/>
    </source>
</evidence>
<dbReference type="PANTHER" id="PTHR15422">
    <property type="entry name" value="OS05G0565100 PROTEIN"/>
    <property type="match status" value="1"/>
</dbReference>
<evidence type="ECO:0000313" key="14">
    <source>
        <dbReference type="EMBL" id="CAL5221628.1"/>
    </source>
</evidence>
<feature type="region of interest" description="Disordered" evidence="11">
    <location>
        <begin position="226"/>
        <end position="250"/>
    </location>
</feature>
<comment type="subcellular location">
    <subcellularLocation>
        <location evidence="2">Membrane</location>
        <topology evidence="2">Multi-pass membrane protein</topology>
    </subcellularLocation>
</comment>
<sequence length="250" mass="27386">MLSGGKTGQQNTDPNAHPGGQSIMRWLVTSIHVLVVACAVSIPVAVFNGTLFSWHPALMSIAYLGLMAEGVLTSISFRSLEGHERVKAIQRHLYWQLVAFVCILGGFYAIYRNKVVHGKVHFKSVHAKVGLAVFILSIVAPLGGVVSFRRLGLLQRLPEKLQPQIKWAHRNIGMVTWLLALLAIELALTHHAVWKGWLSRLWQVATLAMGAAVVALAFLTHTPEGAHSGPQSELMMEGRSKRTPENSPTV</sequence>
<accession>A0ABP1FNT2</accession>
<evidence type="ECO:0000256" key="10">
    <source>
        <dbReference type="ARBA" id="ARBA00023136"/>
    </source>
</evidence>
<evidence type="ECO:0000256" key="3">
    <source>
        <dbReference type="ARBA" id="ARBA00022448"/>
    </source>
</evidence>
<keyword evidence="7" id="KW-0249">Electron transport</keyword>
<keyword evidence="3" id="KW-0813">Transport</keyword>
<organism evidence="14 15">
    <name type="scientific">Coccomyxa viridis</name>
    <dbReference type="NCBI Taxonomy" id="1274662"/>
    <lineage>
        <taxon>Eukaryota</taxon>
        <taxon>Viridiplantae</taxon>
        <taxon>Chlorophyta</taxon>
        <taxon>core chlorophytes</taxon>
        <taxon>Trebouxiophyceae</taxon>
        <taxon>Trebouxiophyceae incertae sedis</taxon>
        <taxon>Coccomyxaceae</taxon>
        <taxon>Coccomyxa</taxon>
    </lineage>
</organism>
<dbReference type="Pfam" id="PF03188">
    <property type="entry name" value="Cytochrom_B561"/>
    <property type="match status" value="1"/>
</dbReference>